<sequence length="288" mass="29956">MIISTAGRPHGTGTRVNWPTKRNDSVFRHSVGSTFSAIISAAFYSSLLIAATPSPAHAAEINLLGPASFRILFPKLLTEFEKSSGNNVTAGYAPLGVITERVIKGEPVDVAIVSGKQNEELQKQGKLLAGSRVEIAQVGFTVFIKKGAAKPDLSSADALKRALLAAESIAVGDPARGGGASLYTIGLMKRLGISEEVKAKSRLEPSGTEIAEAVAKGEAELGIGVASDLSLVAGIESVALPAEVQNYSLYVAGIIADTKQVDAAKELTAFLTSPAVNQALTDNGFEPR</sequence>
<keyword evidence="3" id="KW-0732">Signal</keyword>
<comment type="caution">
    <text evidence="4">The sequence shown here is derived from an EMBL/GenBank/DDBJ whole genome shotgun (WGS) entry which is preliminary data.</text>
</comment>
<dbReference type="GO" id="GO:0046872">
    <property type="term" value="F:metal ion binding"/>
    <property type="evidence" value="ECO:0007669"/>
    <property type="project" value="UniProtKB-KW"/>
</dbReference>
<dbReference type="Pfam" id="PF13531">
    <property type="entry name" value="SBP_bac_11"/>
    <property type="match status" value="1"/>
</dbReference>
<dbReference type="NCBIfam" id="TIGR01256">
    <property type="entry name" value="modA"/>
    <property type="match status" value="1"/>
</dbReference>
<dbReference type="EMBL" id="VSTH01000018">
    <property type="protein sequence ID" value="TYO67420.1"/>
    <property type="molecule type" value="Genomic_DNA"/>
</dbReference>
<dbReference type="Proteomes" id="UP000324797">
    <property type="component" value="Unassembled WGS sequence"/>
</dbReference>
<dbReference type="GO" id="GO:0030973">
    <property type="term" value="F:molybdate ion binding"/>
    <property type="evidence" value="ECO:0007669"/>
    <property type="project" value="TreeGrafter"/>
</dbReference>
<keyword evidence="2" id="KW-0479">Metal-binding</keyword>
<keyword evidence="5" id="KW-1185">Reference proteome</keyword>
<evidence type="ECO:0000313" key="4">
    <source>
        <dbReference type="EMBL" id="TYO67420.1"/>
    </source>
</evidence>
<evidence type="ECO:0000256" key="2">
    <source>
        <dbReference type="ARBA" id="ARBA00022723"/>
    </source>
</evidence>
<comment type="similarity">
    <text evidence="1">Belongs to the bacterial solute-binding protein ModA family.</text>
</comment>
<dbReference type="InterPro" id="IPR005950">
    <property type="entry name" value="ModA"/>
</dbReference>
<dbReference type="Gene3D" id="3.40.190.10">
    <property type="entry name" value="Periplasmic binding protein-like II"/>
    <property type="match status" value="2"/>
</dbReference>
<accession>A0A5S4YSQ9</accession>
<evidence type="ECO:0000313" key="5">
    <source>
        <dbReference type="Proteomes" id="UP000324797"/>
    </source>
</evidence>
<evidence type="ECO:0000256" key="1">
    <source>
        <dbReference type="ARBA" id="ARBA00009175"/>
    </source>
</evidence>
<dbReference type="PANTHER" id="PTHR30632">
    <property type="entry name" value="MOLYBDATE-BINDING PERIPLASMIC PROTEIN"/>
    <property type="match status" value="1"/>
</dbReference>
<dbReference type="PANTHER" id="PTHR30632:SF11">
    <property type="entry name" value="BLR4797 PROTEIN"/>
    <property type="match status" value="1"/>
</dbReference>
<name>A0A5S4YSQ9_9BRAD</name>
<gene>
    <name evidence="4" type="primary">modA</name>
    <name evidence="4" type="ORF">FXV83_05420</name>
</gene>
<dbReference type="InterPro" id="IPR050682">
    <property type="entry name" value="ModA/WtpA"/>
</dbReference>
<protein>
    <submittedName>
        <fullName evidence="4">Molybdate ABC transporter substrate-binding protein</fullName>
    </submittedName>
</protein>
<reference evidence="4 5" key="1">
    <citation type="submission" date="2019-08" db="EMBL/GenBank/DDBJ databases">
        <title>Bradyrhizobium hipponensis sp. nov., a rhizobium isolated from a Lupinus angustifolius root nodule in Tunisia.</title>
        <authorList>
            <person name="Off K."/>
            <person name="Rejili M."/>
            <person name="Mars M."/>
            <person name="Brachmann A."/>
            <person name="Marin M."/>
        </authorList>
    </citation>
    <scope>NUCLEOTIDE SEQUENCE [LARGE SCALE GENOMIC DNA]</scope>
    <source>
        <strain evidence="5">aSej3</strain>
    </source>
</reference>
<evidence type="ECO:0000256" key="3">
    <source>
        <dbReference type="ARBA" id="ARBA00022729"/>
    </source>
</evidence>
<dbReference type="SUPFAM" id="SSF53850">
    <property type="entry name" value="Periplasmic binding protein-like II"/>
    <property type="match status" value="1"/>
</dbReference>
<dbReference type="AlphaFoldDB" id="A0A5S4YSQ9"/>
<proteinExistence type="inferred from homology"/>
<organism evidence="4 5">
    <name type="scientific">Bradyrhizobium hipponense</name>
    <dbReference type="NCBI Taxonomy" id="2605638"/>
    <lineage>
        <taxon>Bacteria</taxon>
        <taxon>Pseudomonadati</taxon>
        <taxon>Pseudomonadota</taxon>
        <taxon>Alphaproteobacteria</taxon>
        <taxon>Hyphomicrobiales</taxon>
        <taxon>Nitrobacteraceae</taxon>
        <taxon>Bradyrhizobium</taxon>
    </lineage>
</organism>
<dbReference type="GO" id="GO:0015689">
    <property type="term" value="P:molybdate ion transport"/>
    <property type="evidence" value="ECO:0007669"/>
    <property type="project" value="InterPro"/>
</dbReference>